<dbReference type="EMBL" id="CP033169">
    <property type="protein sequence ID" value="AYO29732.1"/>
    <property type="molecule type" value="Genomic_DNA"/>
</dbReference>
<keyword evidence="2" id="KW-1185">Reference proteome</keyword>
<evidence type="ECO:0000313" key="2">
    <source>
        <dbReference type="Proteomes" id="UP000280960"/>
    </source>
</evidence>
<proteinExistence type="predicted"/>
<evidence type="ECO:0000313" key="1">
    <source>
        <dbReference type="EMBL" id="AYO29732.1"/>
    </source>
</evidence>
<protein>
    <recommendedName>
        <fullName evidence="3">DUF4194 domain-containing protein</fullName>
    </recommendedName>
</protein>
<dbReference type="Proteomes" id="UP000280960">
    <property type="component" value="Chromosome"/>
</dbReference>
<sequence length="213" mass="24614">MEGLSYLNTVESQALSEILISSKSLTGVAKDRVKKILRTRDDEAFYMFVRKVNDIFRGALKVVYDEEKDRCLAMARANRKFVQEVLEDRHVALLMFMYYMGMTSRTGRITFEEVHSYFQRSSLYAERKLLSALDHLVKFGFLREGEESDGDEKKRVYYLTEAARHVFPENFLKRVLSESQGGEVSFEQVRDFFNIGKDAPGEDEGGETQITLV</sequence>
<accession>A0A3G2R2X8</accession>
<dbReference type="KEGG" id="bacg:D2962_03115"/>
<reference evidence="1 2" key="1">
    <citation type="submission" date="2018-10" db="EMBL/GenBank/DDBJ databases">
        <authorList>
            <person name="Zhang X."/>
        </authorList>
    </citation>
    <scope>NUCLEOTIDE SEQUENCE [LARGE SCALE GENOMIC DNA]</scope>
    <source>
        <strain evidence="1 2">SK-G1</strain>
    </source>
</reference>
<dbReference type="RefSeq" id="WP_122014117.1">
    <property type="nucleotide sequence ID" value="NZ_CP033169.1"/>
</dbReference>
<organism evidence="1 2">
    <name type="scientific">Biomaibacter acetigenes</name>
    <dbReference type="NCBI Taxonomy" id="2316383"/>
    <lineage>
        <taxon>Bacteria</taxon>
        <taxon>Bacillati</taxon>
        <taxon>Bacillota</taxon>
        <taxon>Clostridia</taxon>
        <taxon>Thermosediminibacterales</taxon>
        <taxon>Tepidanaerobacteraceae</taxon>
        <taxon>Biomaibacter</taxon>
    </lineage>
</organism>
<dbReference type="AlphaFoldDB" id="A0A3G2R2X8"/>
<evidence type="ECO:0008006" key="3">
    <source>
        <dbReference type="Google" id="ProtNLM"/>
    </source>
</evidence>
<name>A0A3G2R2X8_9FIRM</name>
<gene>
    <name evidence="1" type="ORF">D2962_03115</name>
</gene>